<feature type="compositionally biased region" description="Basic and acidic residues" evidence="1">
    <location>
        <begin position="595"/>
        <end position="624"/>
    </location>
</feature>
<evidence type="ECO:0000313" key="3">
    <source>
        <dbReference type="Proteomes" id="UP001154078"/>
    </source>
</evidence>
<feature type="region of interest" description="Disordered" evidence="1">
    <location>
        <begin position="233"/>
        <end position="307"/>
    </location>
</feature>
<evidence type="ECO:0000256" key="1">
    <source>
        <dbReference type="SAM" id="MobiDB-lite"/>
    </source>
</evidence>
<feature type="compositionally biased region" description="Basic and acidic residues" evidence="1">
    <location>
        <begin position="254"/>
        <end position="265"/>
    </location>
</feature>
<feature type="compositionally biased region" description="Basic and acidic residues" evidence="1">
    <location>
        <begin position="551"/>
        <end position="568"/>
    </location>
</feature>
<feature type="compositionally biased region" description="Basic and acidic residues" evidence="1">
    <location>
        <begin position="233"/>
        <end position="245"/>
    </location>
</feature>
<feature type="compositionally biased region" description="Basic and acidic residues" evidence="1">
    <location>
        <begin position="335"/>
        <end position="348"/>
    </location>
</feature>
<feature type="compositionally biased region" description="Basic and acidic residues" evidence="1">
    <location>
        <begin position="910"/>
        <end position="925"/>
    </location>
</feature>
<feature type="compositionally biased region" description="Basic and acidic residues" evidence="1">
    <location>
        <begin position="696"/>
        <end position="712"/>
    </location>
</feature>
<gene>
    <name evidence="2" type="ORF">MELIAE_LOCUS10197</name>
</gene>
<feature type="compositionally biased region" description="Polar residues" evidence="1">
    <location>
        <begin position="349"/>
        <end position="358"/>
    </location>
</feature>
<feature type="compositionally biased region" description="Acidic residues" evidence="1">
    <location>
        <begin position="529"/>
        <end position="545"/>
    </location>
</feature>
<feature type="compositionally biased region" description="Basic and acidic residues" evidence="1">
    <location>
        <begin position="733"/>
        <end position="749"/>
    </location>
</feature>
<feature type="compositionally biased region" description="Low complexity" evidence="1">
    <location>
        <begin position="713"/>
        <end position="732"/>
    </location>
</feature>
<feature type="region of interest" description="Disordered" evidence="1">
    <location>
        <begin position="421"/>
        <end position="443"/>
    </location>
</feature>
<feature type="compositionally biased region" description="Low complexity" evidence="1">
    <location>
        <begin position="752"/>
        <end position="764"/>
    </location>
</feature>
<accession>A0A9P0BEQ7</accession>
<dbReference type="OrthoDB" id="10678086at2759"/>
<protein>
    <submittedName>
        <fullName evidence="2">Uncharacterized protein</fullName>
    </submittedName>
</protein>
<keyword evidence="3" id="KW-1185">Reference proteome</keyword>
<reference evidence="2" key="1">
    <citation type="submission" date="2021-12" db="EMBL/GenBank/DDBJ databases">
        <authorList>
            <person name="King R."/>
        </authorList>
    </citation>
    <scope>NUCLEOTIDE SEQUENCE</scope>
</reference>
<feature type="compositionally biased region" description="Polar residues" evidence="1">
    <location>
        <begin position="680"/>
        <end position="694"/>
    </location>
</feature>
<feature type="region of interest" description="Disordered" evidence="1">
    <location>
        <begin position="335"/>
        <end position="383"/>
    </location>
</feature>
<feature type="region of interest" description="Disordered" evidence="1">
    <location>
        <begin position="659"/>
        <end position="825"/>
    </location>
</feature>
<dbReference type="AlphaFoldDB" id="A0A9P0BEQ7"/>
<sequence>MDIHEDVCHFCCQKSKVITNGILFTKIIKTVLSDEVLNSSEFSRLKARLNTCLLCAQKLLIIDKTRKKIENATVNKHFNCILCNEDDHLVQIHNWNYLNQLLEELDCVSKIKKFKVCLECYYFIDTCSQFKKSLFSSFPGLQVNKIKLAINYQTDINKTKVMPSLSPKTRRKLNSLCLSKNKLYRDNKLVTGDEQLYNKIAYILVEQQNLEKLKLQCSKDAEKITLRMSRRTKADTLDNESEKSMNKKTSTSSFKKENSSKHTDNASKSSLPKINKKKLQDKKSSLDLVSEEQPTRSTRNSKTIDESSFESSSDFITKISTKKFKKVVSEKDLDSTLSKESDLEKENTENSSEDTTINLDCDNKIKSSPTKGERKSIFDDSSDSEMEVVFDTETLSFDDLFNLEENKNYQKTDVPTKCAKTKAFDSSDSENEDKLRNTDTNSENVATSKEINIEDSLKKHNILKVLCINIERKSLDVEKKKKRKSVTFKEDNMVEYFPIIDDYSSTQSDFGLDAGHTPKPNRRLSSKDSDEESEDLEEIDKESEETITNGKLEDKQNKDSSLENKEIMETTDFSEDAIIDLDNSPPRENNENSMDIEKEEINTNCKSEDKKFENKGRGSSKIEENTTYNLEDTTKNMVNTVNLENNLIDVEKGTCITDSNELISKEKNTCVEDQEDHNTESSTSESDSLNTETDSTAEKEEENCSYKSEENTLKSSTSDNSDSSNEETYSTTNKEEVNCSDKEEGKSEETFSEQSESIVTSSEETVNKKRQRSSNEANSDTESNEQLKKNKKTLNLNSDRKRKHQFAQDNEDSDDDALSSNIKSPDIKAIKLNKKACLSVDTDEEREKINSIAKKYTGSLIFTPVKEKGASEKMSPLMSLQHEDISNDDDDILSGFQCIDEESAEEEVETTEKDSERTRLQEKSEDLLASLNKEKTDVDTMEDLRKAIENDVKSKNKFDEIILASEPQNVLDMLTSESDEL</sequence>
<organism evidence="2 3">
    <name type="scientific">Brassicogethes aeneus</name>
    <name type="common">Rape pollen beetle</name>
    <name type="synonym">Meligethes aeneus</name>
    <dbReference type="NCBI Taxonomy" id="1431903"/>
    <lineage>
        <taxon>Eukaryota</taxon>
        <taxon>Metazoa</taxon>
        <taxon>Ecdysozoa</taxon>
        <taxon>Arthropoda</taxon>
        <taxon>Hexapoda</taxon>
        <taxon>Insecta</taxon>
        <taxon>Pterygota</taxon>
        <taxon>Neoptera</taxon>
        <taxon>Endopterygota</taxon>
        <taxon>Coleoptera</taxon>
        <taxon>Polyphaga</taxon>
        <taxon>Cucujiformia</taxon>
        <taxon>Nitidulidae</taxon>
        <taxon>Meligethinae</taxon>
        <taxon>Brassicogethes</taxon>
    </lineage>
</organism>
<feature type="region of interest" description="Disordered" evidence="1">
    <location>
        <begin position="510"/>
        <end position="628"/>
    </location>
</feature>
<feature type="compositionally biased region" description="Basic and acidic residues" evidence="1">
    <location>
        <begin position="361"/>
        <end position="378"/>
    </location>
</feature>
<proteinExistence type="predicted"/>
<evidence type="ECO:0000313" key="2">
    <source>
        <dbReference type="EMBL" id="CAH0560448.1"/>
    </source>
</evidence>
<name>A0A9P0BEQ7_BRAAE</name>
<dbReference type="Proteomes" id="UP001154078">
    <property type="component" value="Chromosome 7"/>
</dbReference>
<feature type="region of interest" description="Disordered" evidence="1">
    <location>
        <begin position="901"/>
        <end position="925"/>
    </location>
</feature>
<dbReference type="EMBL" id="OV121138">
    <property type="protein sequence ID" value="CAH0560448.1"/>
    <property type="molecule type" value="Genomic_DNA"/>
</dbReference>